<organism evidence="2 3">
    <name type="scientific">Listeria cornellensis FSL F6-0969</name>
    <dbReference type="NCBI Taxonomy" id="1265820"/>
    <lineage>
        <taxon>Bacteria</taxon>
        <taxon>Bacillati</taxon>
        <taxon>Bacillota</taxon>
        <taxon>Bacilli</taxon>
        <taxon>Bacillales</taxon>
        <taxon>Listeriaceae</taxon>
        <taxon>Listeria</taxon>
    </lineage>
</organism>
<name>W7C5V6_9LIST</name>
<comment type="caution">
    <text evidence="2">The sequence shown here is derived from an EMBL/GenBank/DDBJ whole genome shotgun (WGS) entry which is preliminary data.</text>
</comment>
<dbReference type="Proteomes" id="UP000019254">
    <property type="component" value="Unassembled WGS sequence"/>
</dbReference>
<protein>
    <submittedName>
        <fullName evidence="2">Uncharacterized protein</fullName>
    </submittedName>
</protein>
<sequence>MLVRLLLAHLLEKLASYGLFGLDVFELRFFLAWFSGVLFEYTVLVWIFTYRPSNAFSGDFFHVLCAHK</sequence>
<evidence type="ECO:0000313" key="2">
    <source>
        <dbReference type="EMBL" id="EUJ31051.1"/>
    </source>
</evidence>
<gene>
    <name evidence="2" type="ORF">PCORN_06105</name>
</gene>
<dbReference type="AlphaFoldDB" id="W7C5V6"/>
<evidence type="ECO:0000313" key="3">
    <source>
        <dbReference type="Proteomes" id="UP000019254"/>
    </source>
</evidence>
<accession>W7C5V6</accession>
<evidence type="ECO:0000256" key="1">
    <source>
        <dbReference type="SAM" id="Phobius"/>
    </source>
</evidence>
<dbReference type="EMBL" id="AODE01000013">
    <property type="protein sequence ID" value="EUJ31051.1"/>
    <property type="molecule type" value="Genomic_DNA"/>
</dbReference>
<dbReference type="STRING" id="1265820.PCORN_06105"/>
<keyword evidence="1" id="KW-0472">Membrane</keyword>
<keyword evidence="1" id="KW-0812">Transmembrane</keyword>
<feature type="transmembrane region" description="Helical" evidence="1">
    <location>
        <begin position="29"/>
        <end position="48"/>
    </location>
</feature>
<keyword evidence="1" id="KW-1133">Transmembrane helix</keyword>
<keyword evidence="3" id="KW-1185">Reference proteome</keyword>
<proteinExistence type="predicted"/>
<reference evidence="2 3" key="1">
    <citation type="journal article" date="2014" name="Int. J. Syst. Evol. Microbiol.">
        <title>Listeria floridensis sp. nov., Listeria aquatica sp. nov., Listeria cornellensis sp. nov., Listeria riparia sp. nov. and Listeria grandensis sp. nov., from agricultural and natural environments.</title>
        <authorList>
            <person name="den Bakker H.C."/>
            <person name="Warchocki S."/>
            <person name="Wright E.M."/>
            <person name="Allred A.F."/>
            <person name="Ahlstrom C."/>
            <person name="Manuel C.S."/>
            <person name="Stasiewicz M.J."/>
            <person name="Burrell A."/>
            <person name="Roof S."/>
            <person name="Strawn L."/>
            <person name="Fortes E.D."/>
            <person name="Nightingale K.K."/>
            <person name="Kephart D."/>
            <person name="Wiedmann M."/>
        </authorList>
    </citation>
    <scope>NUCLEOTIDE SEQUENCE [LARGE SCALE GENOMIC DNA]</scope>
    <source>
        <strain evidence="3">FSL F6-969</strain>
    </source>
</reference>